<dbReference type="PROSITE" id="PS00297">
    <property type="entry name" value="HSP70_1"/>
    <property type="match status" value="1"/>
</dbReference>
<dbReference type="GO" id="GO:0005524">
    <property type="term" value="F:ATP binding"/>
    <property type="evidence" value="ECO:0007669"/>
    <property type="project" value="UniProtKB-KW"/>
</dbReference>
<dbReference type="InterPro" id="IPR043129">
    <property type="entry name" value="ATPase_NBD"/>
</dbReference>
<accession>A0A1I7WWL6</accession>
<protein>
    <submittedName>
        <fullName evidence="5">Heat shock protein 70</fullName>
    </submittedName>
</protein>
<dbReference type="PRINTS" id="PR00301">
    <property type="entry name" value="HEATSHOCK70"/>
</dbReference>
<dbReference type="InterPro" id="IPR018181">
    <property type="entry name" value="Heat_shock_70_CS"/>
</dbReference>
<dbReference type="WBParaSite" id="Hba_09572">
    <property type="protein sequence ID" value="Hba_09572"/>
    <property type="gene ID" value="Hba_09572"/>
</dbReference>
<evidence type="ECO:0000256" key="2">
    <source>
        <dbReference type="ARBA" id="ARBA00022741"/>
    </source>
</evidence>
<dbReference type="Gene3D" id="3.30.420.40">
    <property type="match status" value="1"/>
</dbReference>
<dbReference type="PANTHER" id="PTHR19375">
    <property type="entry name" value="HEAT SHOCK PROTEIN 70KDA"/>
    <property type="match status" value="1"/>
</dbReference>
<dbReference type="SUPFAM" id="SSF53067">
    <property type="entry name" value="Actin-like ATPase domain"/>
    <property type="match status" value="1"/>
</dbReference>
<dbReference type="FunFam" id="3.30.420.40:FF:000028">
    <property type="entry name" value="heat shock 70 kDa protein-like"/>
    <property type="match status" value="1"/>
</dbReference>
<dbReference type="FunFam" id="3.30.30.30:FF:000001">
    <property type="entry name" value="heat shock 70 kDa protein-like"/>
    <property type="match status" value="1"/>
</dbReference>
<dbReference type="InterPro" id="IPR013126">
    <property type="entry name" value="Hsp_70_fam"/>
</dbReference>
<name>A0A1I7WWL6_HETBA</name>
<dbReference type="GO" id="GO:0006950">
    <property type="term" value="P:response to stress"/>
    <property type="evidence" value="ECO:0007669"/>
    <property type="project" value="UniProtKB-ARBA"/>
</dbReference>
<dbReference type="Pfam" id="PF00012">
    <property type="entry name" value="HSP70"/>
    <property type="match status" value="1"/>
</dbReference>
<dbReference type="GO" id="GO:0140662">
    <property type="term" value="F:ATP-dependent protein folding chaperone"/>
    <property type="evidence" value="ECO:0007669"/>
    <property type="project" value="InterPro"/>
</dbReference>
<keyword evidence="3" id="KW-0067">ATP-binding</keyword>
<dbReference type="Proteomes" id="UP000095283">
    <property type="component" value="Unplaced"/>
</dbReference>
<evidence type="ECO:0000313" key="4">
    <source>
        <dbReference type="Proteomes" id="UP000095283"/>
    </source>
</evidence>
<dbReference type="AlphaFoldDB" id="A0A1I7WWL6"/>
<evidence type="ECO:0000256" key="3">
    <source>
        <dbReference type="ARBA" id="ARBA00022840"/>
    </source>
</evidence>
<sequence>MSNCKVIGIDLGTTYSCVGVYQNGKILANQEGNKTTPSYVAFTDSERLVGDAAKDQAARNPQNTIFDAKRLIGRDYGDPKVQEDLRHLPFNVRNKAGKPVIEVGAVDAIIATISTLRRSKRLDNNESLFAGRTQGRASSVQSRRNISNGRRCHCACIFQ</sequence>
<evidence type="ECO:0000313" key="5">
    <source>
        <dbReference type="WBParaSite" id="Hba_09572"/>
    </source>
</evidence>
<reference evidence="5" key="1">
    <citation type="submission" date="2016-11" db="UniProtKB">
        <authorList>
            <consortium name="WormBaseParasite"/>
        </authorList>
    </citation>
    <scope>IDENTIFICATION</scope>
</reference>
<keyword evidence="2" id="KW-0547">Nucleotide-binding</keyword>
<proteinExistence type="inferred from homology"/>
<organism evidence="4 5">
    <name type="scientific">Heterorhabditis bacteriophora</name>
    <name type="common">Entomopathogenic nematode worm</name>
    <dbReference type="NCBI Taxonomy" id="37862"/>
    <lineage>
        <taxon>Eukaryota</taxon>
        <taxon>Metazoa</taxon>
        <taxon>Ecdysozoa</taxon>
        <taxon>Nematoda</taxon>
        <taxon>Chromadorea</taxon>
        <taxon>Rhabditida</taxon>
        <taxon>Rhabditina</taxon>
        <taxon>Rhabditomorpha</taxon>
        <taxon>Strongyloidea</taxon>
        <taxon>Heterorhabditidae</taxon>
        <taxon>Heterorhabditis</taxon>
    </lineage>
</organism>
<evidence type="ECO:0000256" key="1">
    <source>
        <dbReference type="ARBA" id="ARBA00007381"/>
    </source>
</evidence>
<keyword evidence="4" id="KW-1185">Reference proteome</keyword>
<comment type="similarity">
    <text evidence="1">Belongs to the heat shock protein 70 family.</text>
</comment>